<sequence length="531" mass="57846">MPTAARSYLRAQGLPTSMASLGPGPGPVIDSAFTAPEFDIKAWINAALDSYPRQPTPSSQPAVASSSPSSTLATDASLDASLDLLQTPALDPVLDEKSQENQDLTSTSSLVTSPLTSLSSRKDGPSGQTQLQGSPSSLVSTSASQSQTTLLTQHATSHLTKLHLYANQISTALTSVTQDMVKTLPRLGHELDQLRQETSLLQEGIKLVRNDIHSIDSSDTAQALDRLKYLDLVKTRMEATHASLREAENWRNLEAEANEILARGDFIKAATRLSEAERSLVVYKNTNVEGDRMALLLVLKDQLEQQVKAKVKEALEQKDTAACQMLISVFGLIGRRDRFQEYYIAQRRAFLLTQWKRSMDILSIGTSVPGSSLTGTSGEPKDFVGALQTFYNDASTMLHDEFTWITSIFADPPATIHSLVHDIFTRIDPNMHTSLRHIVRSLGDEGSLPVVIAAFTVTESFGTRMERIVTQPLIGNQRERSGSIVAPRGMGTRARSGTLFAQNNHHLQPQAQSKDSTGNTGPAAITDNGYY</sequence>
<feature type="region of interest" description="Disordered" evidence="9">
    <location>
        <begin position="96"/>
        <end position="145"/>
    </location>
</feature>
<dbReference type="GO" id="GO:0007030">
    <property type="term" value="P:Golgi organization"/>
    <property type="evidence" value="ECO:0007669"/>
    <property type="project" value="TreeGrafter"/>
</dbReference>
<keyword evidence="5" id="KW-0653">Protein transport</keyword>
<feature type="compositionally biased region" description="Low complexity" evidence="9">
    <location>
        <begin position="136"/>
        <end position="145"/>
    </location>
</feature>
<dbReference type="Pfam" id="PF10191">
    <property type="entry name" value="COG7"/>
    <property type="match status" value="1"/>
</dbReference>
<dbReference type="PANTHER" id="PTHR21443:SF0">
    <property type="entry name" value="CONSERVED OLIGOMERIC GOLGI COMPLEX SUBUNIT 7"/>
    <property type="match status" value="1"/>
</dbReference>
<evidence type="ECO:0000313" key="10">
    <source>
        <dbReference type="EMBL" id="KAF9584920.1"/>
    </source>
</evidence>
<organism evidence="10 11">
    <name type="scientific">Lunasporangiospora selenospora</name>
    <dbReference type="NCBI Taxonomy" id="979761"/>
    <lineage>
        <taxon>Eukaryota</taxon>
        <taxon>Fungi</taxon>
        <taxon>Fungi incertae sedis</taxon>
        <taxon>Mucoromycota</taxon>
        <taxon>Mortierellomycotina</taxon>
        <taxon>Mortierellomycetes</taxon>
        <taxon>Mortierellales</taxon>
        <taxon>Mortierellaceae</taxon>
        <taxon>Lunasporangiospora</taxon>
    </lineage>
</organism>
<accession>A0A9P6KHL7</accession>
<feature type="compositionally biased region" description="Low complexity" evidence="9">
    <location>
        <begin position="56"/>
        <end position="73"/>
    </location>
</feature>
<evidence type="ECO:0000256" key="4">
    <source>
        <dbReference type="ARBA" id="ARBA00022448"/>
    </source>
</evidence>
<keyword evidence="4" id="KW-0813">Transport</keyword>
<feature type="region of interest" description="Disordered" evidence="9">
    <location>
        <begin position="507"/>
        <end position="531"/>
    </location>
</feature>
<comment type="caution">
    <text evidence="10">The sequence shown here is derived from an EMBL/GenBank/DDBJ whole genome shotgun (WGS) entry which is preliminary data.</text>
</comment>
<evidence type="ECO:0000256" key="1">
    <source>
        <dbReference type="ARBA" id="ARBA00004395"/>
    </source>
</evidence>
<protein>
    <recommendedName>
        <fullName evidence="3">Conserved oligomeric Golgi complex subunit 7</fullName>
    </recommendedName>
    <alternativeName>
        <fullName evidence="8">Component of oligomeric Golgi complex 7</fullName>
    </alternativeName>
</protein>
<dbReference type="InterPro" id="IPR019335">
    <property type="entry name" value="COG7"/>
</dbReference>
<dbReference type="PANTHER" id="PTHR21443">
    <property type="entry name" value="CONSERVED OLIGOMERIC GOLGI COMPLEX COMPONENT 7"/>
    <property type="match status" value="1"/>
</dbReference>
<evidence type="ECO:0000256" key="3">
    <source>
        <dbReference type="ARBA" id="ARBA00020984"/>
    </source>
</evidence>
<reference evidence="10" key="1">
    <citation type="journal article" date="2020" name="Fungal Divers.">
        <title>Resolving the Mortierellaceae phylogeny through synthesis of multi-gene phylogenetics and phylogenomics.</title>
        <authorList>
            <person name="Vandepol N."/>
            <person name="Liber J."/>
            <person name="Desiro A."/>
            <person name="Na H."/>
            <person name="Kennedy M."/>
            <person name="Barry K."/>
            <person name="Grigoriev I.V."/>
            <person name="Miller A.N."/>
            <person name="O'Donnell K."/>
            <person name="Stajich J.E."/>
            <person name="Bonito G."/>
        </authorList>
    </citation>
    <scope>NUCLEOTIDE SEQUENCE</scope>
    <source>
        <strain evidence="10">KOD1015</strain>
    </source>
</reference>
<dbReference type="GO" id="GO:0006886">
    <property type="term" value="P:intracellular protein transport"/>
    <property type="evidence" value="ECO:0007669"/>
    <property type="project" value="InterPro"/>
</dbReference>
<gene>
    <name evidence="10" type="ORF">BGW38_004671</name>
</gene>
<dbReference type="Proteomes" id="UP000780801">
    <property type="component" value="Unassembled WGS sequence"/>
</dbReference>
<dbReference type="AlphaFoldDB" id="A0A9P6KHL7"/>
<keyword evidence="11" id="KW-1185">Reference proteome</keyword>
<dbReference type="GO" id="GO:0006890">
    <property type="term" value="P:retrograde vesicle-mediated transport, Golgi to endoplasmic reticulum"/>
    <property type="evidence" value="ECO:0007669"/>
    <property type="project" value="TreeGrafter"/>
</dbReference>
<feature type="compositionally biased region" description="Low complexity" evidence="9">
    <location>
        <begin position="104"/>
        <end position="119"/>
    </location>
</feature>
<comment type="similarity">
    <text evidence="2">Belongs to the COG7 family.</text>
</comment>
<keyword evidence="7" id="KW-0472">Membrane</keyword>
<feature type="compositionally biased region" description="Polar residues" evidence="9">
    <location>
        <begin position="126"/>
        <end position="135"/>
    </location>
</feature>
<evidence type="ECO:0000256" key="6">
    <source>
        <dbReference type="ARBA" id="ARBA00023034"/>
    </source>
</evidence>
<evidence type="ECO:0000256" key="2">
    <source>
        <dbReference type="ARBA" id="ARBA00005831"/>
    </source>
</evidence>
<feature type="compositionally biased region" description="Polar residues" evidence="9">
    <location>
        <begin position="507"/>
        <end position="520"/>
    </location>
</feature>
<dbReference type="EMBL" id="JAABOA010000298">
    <property type="protein sequence ID" value="KAF9584920.1"/>
    <property type="molecule type" value="Genomic_DNA"/>
</dbReference>
<dbReference type="OrthoDB" id="249612at2759"/>
<dbReference type="GO" id="GO:0017119">
    <property type="term" value="C:Golgi transport complex"/>
    <property type="evidence" value="ECO:0007669"/>
    <property type="project" value="InterPro"/>
</dbReference>
<evidence type="ECO:0000256" key="5">
    <source>
        <dbReference type="ARBA" id="ARBA00022927"/>
    </source>
</evidence>
<evidence type="ECO:0000256" key="7">
    <source>
        <dbReference type="ARBA" id="ARBA00023136"/>
    </source>
</evidence>
<comment type="subcellular location">
    <subcellularLocation>
        <location evidence="1">Golgi apparatus membrane</location>
        <topology evidence="1">Peripheral membrane protein</topology>
    </subcellularLocation>
</comment>
<dbReference type="GO" id="GO:0000139">
    <property type="term" value="C:Golgi membrane"/>
    <property type="evidence" value="ECO:0007669"/>
    <property type="project" value="UniProtKB-SubCell"/>
</dbReference>
<evidence type="ECO:0000256" key="8">
    <source>
        <dbReference type="ARBA" id="ARBA00031345"/>
    </source>
</evidence>
<proteinExistence type="inferred from homology"/>
<feature type="region of interest" description="Disordered" evidence="9">
    <location>
        <begin position="51"/>
        <end position="73"/>
    </location>
</feature>
<name>A0A9P6KHL7_9FUNG</name>
<keyword evidence="6" id="KW-0333">Golgi apparatus</keyword>
<evidence type="ECO:0000313" key="11">
    <source>
        <dbReference type="Proteomes" id="UP000780801"/>
    </source>
</evidence>
<evidence type="ECO:0000256" key="9">
    <source>
        <dbReference type="SAM" id="MobiDB-lite"/>
    </source>
</evidence>